<organism evidence="1 2">
    <name type="scientific">Teichococcus vastitatis</name>
    <dbReference type="NCBI Taxonomy" id="2307076"/>
    <lineage>
        <taxon>Bacteria</taxon>
        <taxon>Pseudomonadati</taxon>
        <taxon>Pseudomonadota</taxon>
        <taxon>Alphaproteobacteria</taxon>
        <taxon>Acetobacterales</taxon>
        <taxon>Roseomonadaceae</taxon>
        <taxon>Roseomonas</taxon>
    </lineage>
</organism>
<accession>A0ABS9W6V7</accession>
<keyword evidence="2" id="KW-1185">Reference proteome</keyword>
<dbReference type="RefSeq" id="WP_241793227.1">
    <property type="nucleotide sequence ID" value="NZ_JALBUU010000027.1"/>
</dbReference>
<evidence type="ECO:0000313" key="2">
    <source>
        <dbReference type="Proteomes" id="UP001201985"/>
    </source>
</evidence>
<name>A0ABS9W6V7_9PROT</name>
<dbReference type="Proteomes" id="UP001201985">
    <property type="component" value="Unassembled WGS sequence"/>
</dbReference>
<evidence type="ECO:0000313" key="1">
    <source>
        <dbReference type="EMBL" id="MCI0754967.1"/>
    </source>
</evidence>
<sequence>MLRQFLRTNYRGLVTLVAEWQELQKALGLRKGPHYSTLAYAARRLLAEAENVWPAPSASGF</sequence>
<reference evidence="1 2" key="1">
    <citation type="submission" date="2022-03" db="EMBL/GenBank/DDBJ databases">
        <title>Complete genome analysis of Roseomonas KG 17.1 : a prolific producer of plant growth promoters.</title>
        <authorList>
            <person name="Saadouli I."/>
            <person name="Najjari A."/>
            <person name="Mosbah A."/>
            <person name="Ouzari H.I."/>
        </authorList>
    </citation>
    <scope>NUCLEOTIDE SEQUENCE [LARGE SCALE GENOMIC DNA]</scope>
    <source>
        <strain evidence="1 2">KG17-1</strain>
    </source>
</reference>
<gene>
    <name evidence="1" type="ORF">MON41_14685</name>
</gene>
<dbReference type="EMBL" id="JALBUU010000027">
    <property type="protein sequence ID" value="MCI0754967.1"/>
    <property type="molecule type" value="Genomic_DNA"/>
</dbReference>
<comment type="caution">
    <text evidence="1">The sequence shown here is derived from an EMBL/GenBank/DDBJ whole genome shotgun (WGS) entry which is preliminary data.</text>
</comment>
<proteinExistence type="predicted"/>
<protein>
    <submittedName>
        <fullName evidence="1">Uncharacterized protein</fullName>
    </submittedName>
</protein>